<dbReference type="Proteomes" id="UP000092695">
    <property type="component" value="Chromosome"/>
</dbReference>
<organism evidence="5 6">
    <name type="scientific">Woeseia oceani</name>
    <dbReference type="NCBI Taxonomy" id="1548547"/>
    <lineage>
        <taxon>Bacteria</taxon>
        <taxon>Pseudomonadati</taxon>
        <taxon>Pseudomonadota</taxon>
        <taxon>Gammaproteobacteria</taxon>
        <taxon>Woeseiales</taxon>
        <taxon>Woeseiaceae</taxon>
        <taxon>Woeseia</taxon>
    </lineage>
</organism>
<sequence length="290" mass="32867">MNTPDTETPRQRDVRRRFDRSADDSDAAEFLFATSRAGLLERLQPMQLKVERVLILGAGKGALNRELGKRFRGSQLFGLDLSHNMLQHNRRAGSLFSRNRVLQANAQAIPLKDGSMDVVIANLLLPWIADLPQLLHDVARVLRKDGLFAFSALGPDSLRELRNAFEGDEAAHVREFADMHNLGDTLVREGLRDPVLDIDHLHLEYTDTRALFRDLTVTGARNTLAGRRRTLTGKQRFGRVKDALQSQFHEQRLRLTLEMVYGHAWGGGPLPKDDEFSFSVDDLRGRRRGR</sequence>
<keyword evidence="1" id="KW-0489">Methyltransferase</keyword>
<dbReference type="GO" id="GO:0032259">
    <property type="term" value="P:methylation"/>
    <property type="evidence" value="ECO:0007669"/>
    <property type="project" value="UniProtKB-KW"/>
</dbReference>
<accession>A0A193LJV5</accession>
<dbReference type="EMBL" id="CP016268">
    <property type="protein sequence ID" value="ANO52825.1"/>
    <property type="molecule type" value="Genomic_DNA"/>
</dbReference>
<evidence type="ECO:0000256" key="2">
    <source>
        <dbReference type="ARBA" id="ARBA00022679"/>
    </source>
</evidence>
<name>A0A193LJV5_9GAMM</name>
<dbReference type="InterPro" id="IPR050602">
    <property type="entry name" value="Malonyl-ACP_OMT"/>
</dbReference>
<dbReference type="PANTHER" id="PTHR13090:SF1">
    <property type="entry name" value="ARGININE-HYDROXYLASE NDUFAF5, MITOCHONDRIAL"/>
    <property type="match status" value="1"/>
</dbReference>
<feature type="domain" description="Methyltransferase type 11" evidence="4">
    <location>
        <begin position="56"/>
        <end position="150"/>
    </location>
</feature>
<reference evidence="5 6" key="1">
    <citation type="submission" date="2016-06" db="EMBL/GenBank/DDBJ databases">
        <title>Complete genome sequence of a deep-branching marine Gamma Proteobacterium Woeseia oceani type strain XK5.</title>
        <authorList>
            <person name="Mu D."/>
            <person name="Du Z."/>
        </authorList>
    </citation>
    <scope>NUCLEOTIDE SEQUENCE [LARGE SCALE GENOMIC DNA]</scope>
    <source>
        <strain evidence="5 6">XK5</strain>
    </source>
</reference>
<keyword evidence="6" id="KW-1185">Reference proteome</keyword>
<dbReference type="InterPro" id="IPR013216">
    <property type="entry name" value="Methyltransf_11"/>
</dbReference>
<evidence type="ECO:0000313" key="6">
    <source>
        <dbReference type="Proteomes" id="UP000092695"/>
    </source>
</evidence>
<dbReference type="STRING" id="1548547.BA177_17995"/>
<dbReference type="RefSeq" id="WP_068618537.1">
    <property type="nucleotide sequence ID" value="NZ_CP016268.1"/>
</dbReference>
<evidence type="ECO:0000256" key="1">
    <source>
        <dbReference type="ARBA" id="ARBA00022603"/>
    </source>
</evidence>
<evidence type="ECO:0000259" key="4">
    <source>
        <dbReference type="Pfam" id="PF08241"/>
    </source>
</evidence>
<dbReference type="Pfam" id="PF08241">
    <property type="entry name" value="Methyltransf_11"/>
    <property type="match status" value="1"/>
</dbReference>
<protein>
    <recommendedName>
        <fullName evidence="4">Methyltransferase type 11 domain-containing protein</fullName>
    </recommendedName>
</protein>
<feature type="region of interest" description="Disordered" evidence="3">
    <location>
        <begin position="1"/>
        <end position="20"/>
    </location>
</feature>
<evidence type="ECO:0000313" key="5">
    <source>
        <dbReference type="EMBL" id="ANO52825.1"/>
    </source>
</evidence>
<evidence type="ECO:0000256" key="3">
    <source>
        <dbReference type="SAM" id="MobiDB-lite"/>
    </source>
</evidence>
<dbReference type="Gene3D" id="3.40.50.150">
    <property type="entry name" value="Vaccinia Virus protein VP39"/>
    <property type="match status" value="1"/>
</dbReference>
<dbReference type="InterPro" id="IPR029063">
    <property type="entry name" value="SAM-dependent_MTases_sf"/>
</dbReference>
<dbReference type="SUPFAM" id="SSF53335">
    <property type="entry name" value="S-adenosyl-L-methionine-dependent methyltransferases"/>
    <property type="match status" value="1"/>
</dbReference>
<dbReference type="PANTHER" id="PTHR13090">
    <property type="entry name" value="ARGININE-HYDROXYLASE NDUFAF5, MITOCHONDRIAL"/>
    <property type="match status" value="1"/>
</dbReference>
<dbReference type="CDD" id="cd02440">
    <property type="entry name" value="AdoMet_MTases"/>
    <property type="match status" value="1"/>
</dbReference>
<proteinExistence type="predicted"/>
<dbReference type="AlphaFoldDB" id="A0A193LJV5"/>
<gene>
    <name evidence="5" type="ORF">BA177_17995</name>
</gene>
<dbReference type="KEGG" id="woc:BA177_17995"/>
<dbReference type="GO" id="GO:0008757">
    <property type="term" value="F:S-adenosylmethionine-dependent methyltransferase activity"/>
    <property type="evidence" value="ECO:0007669"/>
    <property type="project" value="InterPro"/>
</dbReference>
<keyword evidence="2" id="KW-0808">Transferase</keyword>